<evidence type="ECO:0000256" key="1">
    <source>
        <dbReference type="SAM" id="MobiDB-lite"/>
    </source>
</evidence>
<proteinExistence type="predicted"/>
<feature type="compositionally biased region" description="Gly residues" evidence="1">
    <location>
        <begin position="131"/>
        <end position="146"/>
    </location>
</feature>
<sequence length="280" mass="29615">MARRGMDTGVGSWAALVLLLVSSSVVLGLQWNKECDGGLRTWLLTTVCVTAICSGLGAIFHGRGNGTRPSRFLDDDDAWGVDDDSINVSVSSAAGGTGGRASPPEMGPEDANGNGKRSDIRITPPFKMEEGGGSGGKGVNGGGMAGGEERRDSMGDESIVSGVPSTISHRLAAQSSSLQHRYFGPGPKVFPDTIFFILVVSQWFLAGWSVVGAALYFRLFTGNRTCSPLLRHWTLLVVIIGFLSCLLAVCSWGQRVSEMESGVMAAASGLRHERGFEEEN</sequence>
<dbReference type="EMBL" id="FN649751">
    <property type="protein sequence ID" value="CBJ31844.1"/>
    <property type="molecule type" value="Genomic_DNA"/>
</dbReference>
<dbReference type="AlphaFoldDB" id="D7FV38"/>
<evidence type="ECO:0000313" key="4">
    <source>
        <dbReference type="EMBL" id="CBJ31844.1"/>
    </source>
</evidence>
<feature type="transmembrane region" description="Helical" evidence="2">
    <location>
        <begin position="194"/>
        <end position="217"/>
    </location>
</feature>
<evidence type="ECO:0000256" key="3">
    <source>
        <dbReference type="SAM" id="SignalP"/>
    </source>
</evidence>
<keyword evidence="2" id="KW-0812">Transmembrane</keyword>
<gene>
    <name evidence="4" type="ORF">Esi_0287_0018</name>
</gene>
<keyword evidence="2" id="KW-0472">Membrane</keyword>
<keyword evidence="2" id="KW-1133">Transmembrane helix</keyword>
<feature type="transmembrane region" description="Helical" evidence="2">
    <location>
        <begin position="229"/>
        <end position="249"/>
    </location>
</feature>
<feature type="chain" id="PRO_5003095930" evidence="3">
    <location>
        <begin position="29"/>
        <end position="280"/>
    </location>
</feature>
<keyword evidence="3" id="KW-0732">Signal</keyword>
<accession>D7FV38</accession>
<dbReference type="EMBL" id="FN648472">
    <property type="protein sequence ID" value="CBJ31844.1"/>
    <property type="molecule type" value="Genomic_DNA"/>
</dbReference>
<name>D7FV38_ECTSI</name>
<reference evidence="4 5" key="1">
    <citation type="journal article" date="2010" name="Nature">
        <title>The Ectocarpus genome and the independent evolution of multicellularity in brown algae.</title>
        <authorList>
            <person name="Cock J.M."/>
            <person name="Sterck L."/>
            <person name="Rouze P."/>
            <person name="Scornet D."/>
            <person name="Allen A.E."/>
            <person name="Amoutzias G."/>
            <person name="Anthouard V."/>
            <person name="Artiguenave F."/>
            <person name="Aury J.M."/>
            <person name="Badger J.H."/>
            <person name="Beszteri B."/>
            <person name="Billiau K."/>
            <person name="Bonnet E."/>
            <person name="Bothwell J.H."/>
            <person name="Bowler C."/>
            <person name="Boyen C."/>
            <person name="Brownlee C."/>
            <person name="Carrano C.J."/>
            <person name="Charrier B."/>
            <person name="Cho G.Y."/>
            <person name="Coelho S.M."/>
            <person name="Collen J."/>
            <person name="Corre E."/>
            <person name="Da Silva C."/>
            <person name="Delage L."/>
            <person name="Delaroque N."/>
            <person name="Dittami S.M."/>
            <person name="Doulbeau S."/>
            <person name="Elias M."/>
            <person name="Farnham G."/>
            <person name="Gachon C.M."/>
            <person name="Gschloessl B."/>
            <person name="Heesch S."/>
            <person name="Jabbari K."/>
            <person name="Jubin C."/>
            <person name="Kawai H."/>
            <person name="Kimura K."/>
            <person name="Kloareg B."/>
            <person name="Kupper F.C."/>
            <person name="Lang D."/>
            <person name="Le Bail A."/>
            <person name="Leblanc C."/>
            <person name="Lerouge P."/>
            <person name="Lohr M."/>
            <person name="Lopez P.J."/>
            <person name="Martens C."/>
            <person name="Maumus F."/>
            <person name="Michel G."/>
            <person name="Miranda-Saavedra D."/>
            <person name="Morales J."/>
            <person name="Moreau H."/>
            <person name="Motomura T."/>
            <person name="Nagasato C."/>
            <person name="Napoli C.A."/>
            <person name="Nelson D.R."/>
            <person name="Nyvall-Collen P."/>
            <person name="Peters A.F."/>
            <person name="Pommier C."/>
            <person name="Potin P."/>
            <person name="Poulain J."/>
            <person name="Quesneville H."/>
            <person name="Read B."/>
            <person name="Rensing S.A."/>
            <person name="Ritter A."/>
            <person name="Rousvoal S."/>
            <person name="Samanta M."/>
            <person name="Samson G."/>
            <person name="Schroeder D.C."/>
            <person name="Segurens B."/>
            <person name="Strittmatter M."/>
            <person name="Tonon T."/>
            <person name="Tregear J.W."/>
            <person name="Valentin K."/>
            <person name="von Dassow P."/>
            <person name="Yamagishi T."/>
            <person name="Van de Peer Y."/>
            <person name="Wincker P."/>
        </authorList>
    </citation>
    <scope>NUCLEOTIDE SEQUENCE [LARGE SCALE GENOMIC DNA]</scope>
    <source>
        <strain evidence="5">Ec32 / CCAP1310/4</strain>
    </source>
</reference>
<dbReference type="OrthoDB" id="10408147at2759"/>
<feature type="signal peptide" evidence="3">
    <location>
        <begin position="1"/>
        <end position="28"/>
    </location>
</feature>
<evidence type="ECO:0000256" key="2">
    <source>
        <dbReference type="SAM" id="Phobius"/>
    </source>
</evidence>
<feature type="region of interest" description="Disordered" evidence="1">
    <location>
        <begin position="89"/>
        <end position="159"/>
    </location>
</feature>
<dbReference type="Proteomes" id="UP000002630">
    <property type="component" value="Linkage Group LG26"/>
</dbReference>
<feature type="transmembrane region" description="Helical" evidence="2">
    <location>
        <begin position="38"/>
        <end position="60"/>
    </location>
</feature>
<dbReference type="InParanoid" id="D7FV38"/>
<keyword evidence="5" id="KW-1185">Reference proteome</keyword>
<evidence type="ECO:0000313" key="5">
    <source>
        <dbReference type="Proteomes" id="UP000002630"/>
    </source>
</evidence>
<protein>
    <submittedName>
        <fullName evidence="4">Uncharacterized protein</fullName>
    </submittedName>
</protein>
<organism evidence="4 5">
    <name type="scientific">Ectocarpus siliculosus</name>
    <name type="common">Brown alga</name>
    <name type="synonym">Conferva siliculosa</name>
    <dbReference type="NCBI Taxonomy" id="2880"/>
    <lineage>
        <taxon>Eukaryota</taxon>
        <taxon>Sar</taxon>
        <taxon>Stramenopiles</taxon>
        <taxon>Ochrophyta</taxon>
        <taxon>PX clade</taxon>
        <taxon>Phaeophyceae</taxon>
        <taxon>Ectocarpales</taxon>
        <taxon>Ectocarpaceae</taxon>
        <taxon>Ectocarpus</taxon>
    </lineage>
</organism>